<evidence type="ECO:0000256" key="7">
    <source>
        <dbReference type="ARBA" id="ARBA00023224"/>
    </source>
</evidence>
<protein>
    <submittedName>
        <fullName evidence="13">Methyl-accepting chemotaxis protein</fullName>
    </submittedName>
</protein>
<keyword evidence="3" id="KW-0145">Chemotaxis</keyword>
<dbReference type="Pfam" id="PF02743">
    <property type="entry name" value="dCache_1"/>
    <property type="match status" value="1"/>
</dbReference>
<dbReference type="GO" id="GO:0005886">
    <property type="term" value="C:plasma membrane"/>
    <property type="evidence" value="ECO:0007669"/>
    <property type="project" value="UniProtKB-SubCell"/>
</dbReference>
<gene>
    <name evidence="13" type="ORF">E7203_00530</name>
</gene>
<dbReference type="Gene3D" id="1.10.287.950">
    <property type="entry name" value="Methyl-accepting chemotaxis protein"/>
    <property type="match status" value="1"/>
</dbReference>
<evidence type="ECO:0000259" key="12">
    <source>
        <dbReference type="PROSITE" id="PS50885"/>
    </source>
</evidence>
<evidence type="ECO:0000256" key="1">
    <source>
        <dbReference type="ARBA" id="ARBA00004651"/>
    </source>
</evidence>
<proteinExistence type="inferred from homology"/>
<feature type="transmembrane region" description="Helical" evidence="10">
    <location>
        <begin position="319"/>
        <end position="339"/>
    </location>
</feature>
<accession>A0A927ZTV5</accession>
<dbReference type="PANTHER" id="PTHR32089">
    <property type="entry name" value="METHYL-ACCEPTING CHEMOTAXIS PROTEIN MCPB"/>
    <property type="match status" value="1"/>
</dbReference>
<dbReference type="GO" id="GO:0007165">
    <property type="term" value="P:signal transduction"/>
    <property type="evidence" value="ECO:0007669"/>
    <property type="project" value="UniProtKB-KW"/>
</dbReference>
<feature type="domain" description="Methyl-accepting transducer" evidence="11">
    <location>
        <begin position="413"/>
        <end position="684"/>
    </location>
</feature>
<evidence type="ECO:0000256" key="2">
    <source>
        <dbReference type="ARBA" id="ARBA00022475"/>
    </source>
</evidence>
<dbReference type="EMBL" id="SVCA01000001">
    <property type="protein sequence ID" value="MBE6083955.1"/>
    <property type="molecule type" value="Genomic_DNA"/>
</dbReference>
<dbReference type="CDD" id="cd11386">
    <property type="entry name" value="MCP_signal"/>
    <property type="match status" value="1"/>
</dbReference>
<evidence type="ECO:0000256" key="10">
    <source>
        <dbReference type="SAM" id="Phobius"/>
    </source>
</evidence>
<dbReference type="CDD" id="cd06225">
    <property type="entry name" value="HAMP"/>
    <property type="match status" value="1"/>
</dbReference>
<evidence type="ECO:0000313" key="14">
    <source>
        <dbReference type="Proteomes" id="UP000772151"/>
    </source>
</evidence>
<dbReference type="SMART" id="SM00304">
    <property type="entry name" value="HAMP"/>
    <property type="match status" value="2"/>
</dbReference>
<dbReference type="AlphaFoldDB" id="A0A927ZTV5"/>
<evidence type="ECO:0000256" key="3">
    <source>
        <dbReference type="ARBA" id="ARBA00022500"/>
    </source>
</evidence>
<evidence type="ECO:0000259" key="11">
    <source>
        <dbReference type="PROSITE" id="PS50111"/>
    </source>
</evidence>
<dbReference type="CDD" id="cd12912">
    <property type="entry name" value="PDC2_MCP_like"/>
    <property type="match status" value="1"/>
</dbReference>
<dbReference type="PROSITE" id="PS50885">
    <property type="entry name" value="HAMP"/>
    <property type="match status" value="1"/>
</dbReference>
<dbReference type="InterPro" id="IPR004089">
    <property type="entry name" value="MCPsignal_dom"/>
</dbReference>
<evidence type="ECO:0000313" key="13">
    <source>
        <dbReference type="EMBL" id="MBE6083955.1"/>
    </source>
</evidence>
<keyword evidence="5 10" id="KW-1133">Transmembrane helix</keyword>
<sequence>MRKLGGLMDRFNVKQKIMVSVSILFIVVMLVLGIVLDRIITSTQLANFEEEADLQSAQVDNAMHLFLNGLRDGLVNMANDPILRAGGEITRYTDEAVAATAGSDGMIAMDPQAKGGFELAAYQLFQRFGEANKTTVSVVSYGTADGGYLQYPAVKRKKGYDSRSRDWYKESMADVSKVRITKPFKTSKGTPTVGIFATVKGLDNKPLGVLGLNIDLPVVTDMISEIKMGETGYIMMLDADGVIIADPKHPEADFKKLPESELGDIANLDTSKSLKGLQEITMDGTTKMVNTYVSENTGYRYLTIVDRSQLMESVNHMRMILGGVLAVALVLIFFATYTISNMIVSPLRSLQASAERLADGDLRDTDVAVESDDEIGNLSRSFHTMTHELTGLLKQIKGSADEVSNSSGQMSSGVEQVAETITHVAEQVGDIAEAASHQSDTMNNVVGNIRQMADHVNGIAEKSANISKTSGMAGVAAKEGVAAIEAAVEQMKVAHKTVVESAANVDELGKSSEQIGEIINTIQSIAEQTNLLALNAAIEAARAGEQGRGFSVVADEVRKLAEQSSEAATEIAQMISGVQQVTKRAVESMNVGTEQVSTSGRTVVEAGEKFRQIASHIEEVDNLVKDAATSASRVAEDSVSVLQDAEDVDETTKQITQNIASISAATEEQSASMEELAASSHRLANMAEELQKESARFKF</sequence>
<evidence type="ECO:0000256" key="9">
    <source>
        <dbReference type="PROSITE-ProRule" id="PRU00284"/>
    </source>
</evidence>
<keyword evidence="7 9" id="KW-0807">Transducer</keyword>
<feature type="domain" description="HAMP" evidence="12">
    <location>
        <begin position="341"/>
        <end position="394"/>
    </location>
</feature>
<dbReference type="SUPFAM" id="SSF58104">
    <property type="entry name" value="Methyl-accepting chemotaxis protein (MCP) signaling domain"/>
    <property type="match status" value="1"/>
</dbReference>
<keyword evidence="2" id="KW-1003">Cell membrane</keyword>
<dbReference type="Pfam" id="PF00015">
    <property type="entry name" value="MCPsignal"/>
    <property type="match status" value="1"/>
</dbReference>
<comment type="caution">
    <text evidence="13">The sequence shown here is derived from an EMBL/GenBank/DDBJ whole genome shotgun (WGS) entry which is preliminary data.</text>
</comment>
<evidence type="ECO:0000256" key="8">
    <source>
        <dbReference type="ARBA" id="ARBA00029447"/>
    </source>
</evidence>
<dbReference type="Pfam" id="PF00672">
    <property type="entry name" value="HAMP"/>
    <property type="match status" value="1"/>
</dbReference>
<evidence type="ECO:0000256" key="4">
    <source>
        <dbReference type="ARBA" id="ARBA00022692"/>
    </source>
</evidence>
<feature type="transmembrane region" description="Helical" evidence="10">
    <location>
        <begin position="17"/>
        <end position="36"/>
    </location>
</feature>
<comment type="subcellular location">
    <subcellularLocation>
        <location evidence="1">Cell membrane</location>
        <topology evidence="1">Multi-pass membrane protein</topology>
    </subcellularLocation>
</comment>
<dbReference type="Gene3D" id="1.10.8.500">
    <property type="entry name" value="HAMP domain in histidine kinase"/>
    <property type="match status" value="1"/>
</dbReference>
<dbReference type="SMART" id="SM00283">
    <property type="entry name" value="MA"/>
    <property type="match status" value="1"/>
</dbReference>
<evidence type="ECO:0000256" key="6">
    <source>
        <dbReference type="ARBA" id="ARBA00023136"/>
    </source>
</evidence>
<keyword evidence="4 10" id="KW-0812">Transmembrane</keyword>
<dbReference type="PANTHER" id="PTHR32089:SF112">
    <property type="entry name" value="LYSOZYME-LIKE PROTEIN-RELATED"/>
    <property type="match status" value="1"/>
</dbReference>
<evidence type="ECO:0000256" key="5">
    <source>
        <dbReference type="ARBA" id="ARBA00022989"/>
    </source>
</evidence>
<dbReference type="Proteomes" id="UP000772151">
    <property type="component" value="Unassembled WGS sequence"/>
</dbReference>
<dbReference type="GO" id="GO:0006935">
    <property type="term" value="P:chemotaxis"/>
    <property type="evidence" value="ECO:0007669"/>
    <property type="project" value="UniProtKB-KW"/>
</dbReference>
<organism evidence="13 14">
    <name type="scientific">Selenomonas ruminantium</name>
    <dbReference type="NCBI Taxonomy" id="971"/>
    <lineage>
        <taxon>Bacteria</taxon>
        <taxon>Bacillati</taxon>
        <taxon>Bacillota</taxon>
        <taxon>Negativicutes</taxon>
        <taxon>Selenomonadales</taxon>
        <taxon>Selenomonadaceae</taxon>
        <taxon>Selenomonas</taxon>
    </lineage>
</organism>
<dbReference type="InterPro" id="IPR003660">
    <property type="entry name" value="HAMP_dom"/>
</dbReference>
<comment type="similarity">
    <text evidence="8">Belongs to the methyl-accepting chemotaxis (MCP) protein family.</text>
</comment>
<keyword evidence="6 10" id="KW-0472">Membrane</keyword>
<reference evidence="13" key="1">
    <citation type="submission" date="2019-04" db="EMBL/GenBank/DDBJ databases">
        <title>Evolution of Biomass-Degrading Anaerobic Consortia Revealed by Metagenomics.</title>
        <authorList>
            <person name="Peng X."/>
        </authorList>
    </citation>
    <scope>NUCLEOTIDE SEQUENCE</scope>
    <source>
        <strain evidence="13">SIG242</strain>
    </source>
</reference>
<dbReference type="Gene3D" id="3.30.450.20">
    <property type="entry name" value="PAS domain"/>
    <property type="match status" value="2"/>
</dbReference>
<name>A0A927ZTV5_SELRU</name>
<dbReference type="InterPro" id="IPR033479">
    <property type="entry name" value="dCache_1"/>
</dbReference>
<dbReference type="PROSITE" id="PS50111">
    <property type="entry name" value="CHEMOTAXIS_TRANSDUC_2"/>
    <property type="match status" value="1"/>
</dbReference>